<dbReference type="EMBL" id="CATNWA010014669">
    <property type="protein sequence ID" value="CAI9574509.1"/>
    <property type="molecule type" value="Genomic_DNA"/>
</dbReference>
<organism evidence="1 2">
    <name type="scientific">Staurois parvus</name>
    <dbReference type="NCBI Taxonomy" id="386267"/>
    <lineage>
        <taxon>Eukaryota</taxon>
        <taxon>Metazoa</taxon>
        <taxon>Chordata</taxon>
        <taxon>Craniata</taxon>
        <taxon>Vertebrata</taxon>
        <taxon>Euteleostomi</taxon>
        <taxon>Amphibia</taxon>
        <taxon>Batrachia</taxon>
        <taxon>Anura</taxon>
        <taxon>Neobatrachia</taxon>
        <taxon>Ranoidea</taxon>
        <taxon>Ranidae</taxon>
        <taxon>Staurois</taxon>
    </lineage>
</organism>
<keyword evidence="2" id="KW-1185">Reference proteome</keyword>
<accession>A0ABN9DPR1</accession>
<protein>
    <submittedName>
        <fullName evidence="1">Uncharacterized protein</fullName>
    </submittedName>
</protein>
<proteinExistence type="predicted"/>
<evidence type="ECO:0000313" key="1">
    <source>
        <dbReference type="EMBL" id="CAI9574509.1"/>
    </source>
</evidence>
<comment type="caution">
    <text evidence="1">The sequence shown here is derived from an EMBL/GenBank/DDBJ whole genome shotgun (WGS) entry which is preliminary data.</text>
</comment>
<name>A0ABN9DPR1_9NEOB</name>
<gene>
    <name evidence="1" type="ORF">SPARVUS_LOCUS7991849</name>
</gene>
<reference evidence="1" key="1">
    <citation type="submission" date="2023-05" db="EMBL/GenBank/DDBJ databases">
        <authorList>
            <person name="Stuckert A."/>
        </authorList>
    </citation>
    <scope>NUCLEOTIDE SEQUENCE</scope>
</reference>
<dbReference type="Proteomes" id="UP001162483">
    <property type="component" value="Unassembled WGS sequence"/>
</dbReference>
<sequence length="42" mass="4517">MLNLVCMARKFFFSLGRGGHVISTAQGQSALSKQKVRGYAAS</sequence>
<evidence type="ECO:0000313" key="2">
    <source>
        <dbReference type="Proteomes" id="UP001162483"/>
    </source>
</evidence>